<dbReference type="PANTHER" id="PTHR47199:SF2">
    <property type="entry name" value="PHOTOSYSTEM II STABILITY_ASSEMBLY FACTOR HCF136, CHLOROPLASTIC"/>
    <property type="match status" value="1"/>
</dbReference>
<comment type="caution">
    <text evidence="2">The sequence shown here is derived from an EMBL/GenBank/DDBJ whole genome shotgun (WGS) entry which is preliminary data.</text>
</comment>
<protein>
    <recommendedName>
        <fullName evidence="4">Oxidoreductase</fullName>
    </recommendedName>
</protein>
<evidence type="ECO:0000313" key="3">
    <source>
        <dbReference type="Proteomes" id="UP001501447"/>
    </source>
</evidence>
<reference evidence="3" key="1">
    <citation type="journal article" date="2019" name="Int. J. Syst. Evol. Microbiol.">
        <title>The Global Catalogue of Microorganisms (GCM) 10K type strain sequencing project: providing services to taxonomists for standard genome sequencing and annotation.</title>
        <authorList>
            <consortium name="The Broad Institute Genomics Platform"/>
            <consortium name="The Broad Institute Genome Sequencing Center for Infectious Disease"/>
            <person name="Wu L."/>
            <person name="Ma J."/>
        </authorList>
    </citation>
    <scope>NUCLEOTIDE SEQUENCE [LARGE SCALE GENOMIC DNA]</scope>
    <source>
        <strain evidence="3">JCM 16373</strain>
    </source>
</reference>
<dbReference type="Proteomes" id="UP001501447">
    <property type="component" value="Unassembled WGS sequence"/>
</dbReference>
<proteinExistence type="predicted"/>
<organism evidence="2 3">
    <name type="scientific">Streptomyces axinellae</name>
    <dbReference type="NCBI Taxonomy" id="552788"/>
    <lineage>
        <taxon>Bacteria</taxon>
        <taxon>Bacillati</taxon>
        <taxon>Actinomycetota</taxon>
        <taxon>Actinomycetes</taxon>
        <taxon>Kitasatosporales</taxon>
        <taxon>Streptomycetaceae</taxon>
        <taxon>Streptomyces</taxon>
    </lineage>
</organism>
<keyword evidence="3" id="KW-1185">Reference proteome</keyword>
<evidence type="ECO:0000313" key="2">
    <source>
        <dbReference type="EMBL" id="GAA2609396.1"/>
    </source>
</evidence>
<dbReference type="PANTHER" id="PTHR47199">
    <property type="entry name" value="PHOTOSYSTEM II STABILITY/ASSEMBLY FACTOR HCF136, CHLOROPLASTIC"/>
    <property type="match status" value="1"/>
</dbReference>
<accession>A0ABP6CCP0</accession>
<sequence>MFALAFRDARHGLAVGGDFEPGARSPDASATSGDGGAAWKPSRRPVPEYRSGVSWLPGTRHAALAVGPTGSDLTLDGGRSWRTFDKGSYDTVDCAPDLGCWAAGKQGRIARLEPGHPPGRRSSAGG</sequence>
<evidence type="ECO:0008006" key="4">
    <source>
        <dbReference type="Google" id="ProtNLM"/>
    </source>
</evidence>
<dbReference type="EMBL" id="BAAARJ010000006">
    <property type="protein sequence ID" value="GAA2609396.1"/>
    <property type="molecule type" value="Genomic_DNA"/>
</dbReference>
<gene>
    <name evidence="2" type="ORF">GCM10009863_23680</name>
</gene>
<evidence type="ECO:0000256" key="1">
    <source>
        <dbReference type="SAM" id="MobiDB-lite"/>
    </source>
</evidence>
<dbReference type="SUPFAM" id="SSF110296">
    <property type="entry name" value="Oligoxyloglucan reducing end-specific cellobiohydrolase"/>
    <property type="match status" value="1"/>
</dbReference>
<name>A0ABP6CCP0_9ACTN</name>
<feature type="region of interest" description="Disordered" evidence="1">
    <location>
        <begin position="15"/>
        <end position="52"/>
    </location>
</feature>